<comment type="caution">
    <text evidence="1">The sequence shown here is derived from an EMBL/GenBank/DDBJ whole genome shotgun (WGS) entry which is preliminary data.</text>
</comment>
<protein>
    <submittedName>
        <fullName evidence="1">Uncharacterized protein</fullName>
    </submittedName>
</protein>
<gene>
    <name evidence="1" type="ORF">WA026_017012</name>
</gene>
<accession>A0AAW1TPJ1</accession>
<evidence type="ECO:0000313" key="1">
    <source>
        <dbReference type="EMBL" id="KAK9872213.1"/>
    </source>
</evidence>
<sequence>MECLSHSSFGDDFQELRPLPPKHFLALVGVLVSSLLARCSFPHKHLDAKSQTTQTSFLRPYGHQMWSVRSSHDLSGMARLVFRVQHRTWLELHPPFRGAHKLLLLEPTITKVIPEN</sequence>
<name>A0AAW1TPJ1_9CUCU</name>
<proteinExistence type="predicted"/>
<dbReference type="EMBL" id="JARQZJ010000010">
    <property type="protein sequence ID" value="KAK9872213.1"/>
    <property type="molecule type" value="Genomic_DNA"/>
</dbReference>
<organism evidence="1 2">
    <name type="scientific">Henosepilachna vigintioctopunctata</name>
    <dbReference type="NCBI Taxonomy" id="420089"/>
    <lineage>
        <taxon>Eukaryota</taxon>
        <taxon>Metazoa</taxon>
        <taxon>Ecdysozoa</taxon>
        <taxon>Arthropoda</taxon>
        <taxon>Hexapoda</taxon>
        <taxon>Insecta</taxon>
        <taxon>Pterygota</taxon>
        <taxon>Neoptera</taxon>
        <taxon>Endopterygota</taxon>
        <taxon>Coleoptera</taxon>
        <taxon>Polyphaga</taxon>
        <taxon>Cucujiformia</taxon>
        <taxon>Coccinelloidea</taxon>
        <taxon>Coccinellidae</taxon>
        <taxon>Epilachninae</taxon>
        <taxon>Epilachnini</taxon>
        <taxon>Henosepilachna</taxon>
    </lineage>
</organism>
<reference evidence="1 2" key="1">
    <citation type="submission" date="2023-03" db="EMBL/GenBank/DDBJ databases">
        <title>Genome insight into feeding habits of ladybird beetles.</title>
        <authorList>
            <person name="Li H.-S."/>
            <person name="Huang Y.-H."/>
            <person name="Pang H."/>
        </authorList>
    </citation>
    <scope>NUCLEOTIDE SEQUENCE [LARGE SCALE GENOMIC DNA]</scope>
    <source>
        <strain evidence="1">SYSU_2023b</strain>
        <tissue evidence="1">Whole body</tissue>
    </source>
</reference>
<dbReference type="Proteomes" id="UP001431783">
    <property type="component" value="Unassembled WGS sequence"/>
</dbReference>
<keyword evidence="2" id="KW-1185">Reference proteome</keyword>
<dbReference type="AlphaFoldDB" id="A0AAW1TPJ1"/>
<evidence type="ECO:0000313" key="2">
    <source>
        <dbReference type="Proteomes" id="UP001431783"/>
    </source>
</evidence>